<dbReference type="AlphaFoldDB" id="A0A3G9CSX9"/>
<dbReference type="Proteomes" id="UP000265557">
    <property type="component" value="Chromosome"/>
</dbReference>
<name>A0A3G9CSX9_METTE</name>
<evidence type="ECO:0000313" key="2">
    <source>
        <dbReference type="Proteomes" id="UP000265557"/>
    </source>
</evidence>
<reference evidence="1 2" key="1">
    <citation type="submission" date="2016-09" db="EMBL/GenBank/DDBJ databases">
        <title>Complete Genome Sequence of Methanosarcina thermophila MT-1.</title>
        <authorList>
            <person name="Kouzuma A."/>
        </authorList>
    </citation>
    <scope>NUCLEOTIDE SEQUENCE [LARGE SCALE GENOMIC DNA]</scope>
    <source>
        <strain evidence="1 2">MT-1</strain>
    </source>
</reference>
<sequence>MDIILTDAQTVSNIFQTYLSRNRVGEYAVSPEGTLDWKRMADRMLIWRKISLDRPIRVQYVPKLLLGPSFKHSLDNNYHAIYDSGYARIYLGVKAL</sequence>
<protein>
    <submittedName>
        <fullName evidence="1">Uncharacterized protein</fullName>
    </submittedName>
</protein>
<evidence type="ECO:0000313" key="1">
    <source>
        <dbReference type="EMBL" id="BAW29203.1"/>
    </source>
</evidence>
<organism evidence="1 2">
    <name type="scientific">Methanosarcina thermophila</name>
    <dbReference type="NCBI Taxonomy" id="2210"/>
    <lineage>
        <taxon>Archaea</taxon>
        <taxon>Methanobacteriati</taxon>
        <taxon>Methanobacteriota</taxon>
        <taxon>Stenosarchaea group</taxon>
        <taxon>Methanomicrobia</taxon>
        <taxon>Methanosarcinales</taxon>
        <taxon>Methanosarcinaceae</taxon>
        <taxon>Methanosarcina</taxon>
    </lineage>
</organism>
<gene>
    <name evidence="1" type="ORF">MESMT1_1273</name>
</gene>
<accession>A0A3G9CSX9</accession>
<dbReference type="EMBL" id="AP017646">
    <property type="protein sequence ID" value="BAW29203.1"/>
    <property type="molecule type" value="Genomic_DNA"/>
</dbReference>
<proteinExistence type="predicted"/>